<accession>A0A022L3M4</accession>
<dbReference type="Proteomes" id="UP000019754">
    <property type="component" value="Unassembled WGS sequence"/>
</dbReference>
<evidence type="ECO:0000259" key="2">
    <source>
        <dbReference type="SMART" id="SM01058"/>
    </source>
</evidence>
<dbReference type="GO" id="GO:0009303">
    <property type="term" value="P:rRNA transcription"/>
    <property type="evidence" value="ECO:0007669"/>
    <property type="project" value="TreeGrafter"/>
</dbReference>
<dbReference type="InterPro" id="IPR052531">
    <property type="entry name" value="CarD-like_regulator"/>
</dbReference>
<gene>
    <name evidence="3" type="ORF">D641_0102305</name>
</gene>
<dbReference type="Pfam" id="PF02559">
    <property type="entry name" value="CarD_TRCF_RID"/>
    <property type="match status" value="1"/>
</dbReference>
<keyword evidence="4" id="KW-1185">Reference proteome</keyword>
<dbReference type="RefSeq" id="WP_017822179.1">
    <property type="nucleotide sequence ID" value="NZ_AORC01000003.1"/>
</dbReference>
<name>A0A022L3M4_9MICO</name>
<dbReference type="STRING" id="1249481.D641_0102305"/>
<protein>
    <submittedName>
        <fullName evidence="3">CarD family transcriptional regulator</fullName>
    </submittedName>
</protein>
<dbReference type="Gene3D" id="1.20.58.1290">
    <property type="entry name" value="CarD-like, C-terminal domain"/>
    <property type="match status" value="1"/>
</dbReference>
<dbReference type="OrthoDB" id="4966216at2"/>
<dbReference type="Pfam" id="PF21095">
    <property type="entry name" value="CarD_C"/>
    <property type="match status" value="1"/>
</dbReference>
<evidence type="ECO:0000313" key="4">
    <source>
        <dbReference type="Proteomes" id="UP000019754"/>
    </source>
</evidence>
<dbReference type="SMART" id="SM01058">
    <property type="entry name" value="CarD_TRCF"/>
    <property type="match status" value="1"/>
</dbReference>
<feature type="compositionally biased region" description="Low complexity" evidence="1">
    <location>
        <begin position="1"/>
        <end position="17"/>
    </location>
</feature>
<dbReference type="AlphaFoldDB" id="A0A022L3M4"/>
<feature type="domain" description="CarD-like/TRCF RNAP-interacting" evidence="2">
    <location>
        <begin position="14"/>
        <end position="127"/>
    </location>
</feature>
<dbReference type="InterPro" id="IPR042215">
    <property type="entry name" value="CarD-like_C"/>
</dbReference>
<dbReference type="InterPro" id="IPR003711">
    <property type="entry name" value="CarD-like/TRCF_RID"/>
</dbReference>
<reference evidence="3 4" key="1">
    <citation type="journal article" date="2013" name="Genome Announc.">
        <title>Draft genome sequence of an Actinobacterium, Brachybacterium muris strain UCD-AY4.</title>
        <authorList>
            <person name="Lo J.R."/>
            <person name="Lang J.M."/>
            <person name="Darling A.E."/>
            <person name="Eisen J.A."/>
            <person name="Coil D.A."/>
        </authorList>
    </citation>
    <scope>NUCLEOTIDE SEQUENCE [LARGE SCALE GENOMIC DNA]</scope>
    <source>
        <strain evidence="3 4">UCD-AY4</strain>
    </source>
</reference>
<organism evidence="3 4">
    <name type="scientific">Brachybacterium muris UCD-AY4</name>
    <dbReference type="NCBI Taxonomy" id="1249481"/>
    <lineage>
        <taxon>Bacteria</taxon>
        <taxon>Bacillati</taxon>
        <taxon>Actinomycetota</taxon>
        <taxon>Actinomycetes</taxon>
        <taxon>Micrococcales</taxon>
        <taxon>Dermabacteraceae</taxon>
        <taxon>Brachybacterium</taxon>
    </lineage>
</organism>
<feature type="region of interest" description="Disordered" evidence="1">
    <location>
        <begin position="1"/>
        <end position="21"/>
    </location>
</feature>
<dbReference type="EMBL" id="AORC01000003">
    <property type="protein sequence ID" value="EYT50667.1"/>
    <property type="molecule type" value="Genomic_DNA"/>
</dbReference>
<dbReference type="HOGENOM" id="CLU_048259_1_2_11"/>
<comment type="caution">
    <text evidence="3">The sequence shown here is derived from an EMBL/GenBank/DDBJ whole genome shotgun (WGS) entry which is preliminary data.</text>
</comment>
<sequence length="181" mass="19891">MPTAAATTPAPARAPRAGSVLTHPFHGPVRVLSTRTRRVRGTSTEYVELEVIGESMRISVPLGRSEDVGLRDLLEEDQIMSILDQLAQPSPPPPARKETWARRMKQLEMRVQSRALSERVGVVRQILRESGSVPKSLAERRLLRSVLAPLAAEISIARRITLDEARDLMVAAALPEHAQAA</sequence>
<proteinExistence type="predicted"/>
<dbReference type="InterPro" id="IPR036101">
    <property type="entry name" value="CarD-like/TRCF_RID_sf"/>
</dbReference>
<dbReference type="SUPFAM" id="SSF141259">
    <property type="entry name" value="CarD-like"/>
    <property type="match status" value="1"/>
</dbReference>
<dbReference type="InterPro" id="IPR048792">
    <property type="entry name" value="CarD_C"/>
</dbReference>
<dbReference type="PANTHER" id="PTHR38447:SF1">
    <property type="entry name" value="RNA POLYMERASE-BINDING TRANSCRIPTION FACTOR CARD"/>
    <property type="match status" value="1"/>
</dbReference>
<dbReference type="Gene3D" id="2.40.10.170">
    <property type="match status" value="1"/>
</dbReference>
<evidence type="ECO:0000256" key="1">
    <source>
        <dbReference type="SAM" id="MobiDB-lite"/>
    </source>
</evidence>
<dbReference type="PANTHER" id="PTHR38447">
    <property type="entry name" value="TRANSCRIPTION FACTOR YDEB-RELATED"/>
    <property type="match status" value="1"/>
</dbReference>
<evidence type="ECO:0000313" key="3">
    <source>
        <dbReference type="EMBL" id="EYT50667.1"/>
    </source>
</evidence>